<comment type="similarity">
    <text evidence="2 9">Belongs to the SSU72 phosphatase family.</text>
</comment>
<dbReference type="EC" id="3.1.3.16" evidence="9"/>
<evidence type="ECO:0000256" key="3">
    <source>
        <dbReference type="ARBA" id="ARBA00022664"/>
    </source>
</evidence>
<gene>
    <name evidence="11" type="ORF">N0F65_011145</name>
</gene>
<feature type="non-terminal residue" evidence="11">
    <location>
        <position position="1"/>
    </location>
</feature>
<dbReference type="AlphaFoldDB" id="A0AAV2Z548"/>
<evidence type="ECO:0000256" key="10">
    <source>
        <dbReference type="SAM" id="MobiDB-lite"/>
    </source>
</evidence>
<comment type="function">
    <text evidence="9">Protein phosphatase that catalyzes the dephosphorylation of the C-terminal domain of RNA polymerase II. Plays a role in RNA processing and termination.</text>
</comment>
<keyword evidence="12" id="KW-1185">Reference proteome</keyword>
<accession>A0AAV2Z548</accession>
<evidence type="ECO:0000256" key="7">
    <source>
        <dbReference type="ARBA" id="ARBA00047761"/>
    </source>
</evidence>
<protein>
    <recommendedName>
        <fullName evidence="9">RNA polymerase II subunit A C-terminal domain phosphatase SSU72</fullName>
        <shortName evidence="9">CTD phosphatase SSU72</shortName>
        <ecNumber evidence="9">3.1.3.16</ecNumber>
    </recommendedName>
</protein>
<keyword evidence="4 9" id="KW-0378">Hydrolase</keyword>
<evidence type="ECO:0000256" key="9">
    <source>
        <dbReference type="RuleBase" id="RU369031"/>
    </source>
</evidence>
<comment type="subcellular location">
    <subcellularLocation>
        <location evidence="1 9">Nucleus</location>
    </subcellularLocation>
</comment>
<dbReference type="InterPro" id="IPR006811">
    <property type="entry name" value="RNA_pol_II_suA"/>
</dbReference>
<keyword evidence="6 9" id="KW-0539">Nucleus</keyword>
<reference evidence="11" key="2">
    <citation type="journal article" date="2023" name="Microbiol Resour">
        <title>Decontamination and Annotation of the Draft Genome Sequence of the Oomycete Lagenidium giganteum ARSEF 373.</title>
        <authorList>
            <person name="Morgan W.R."/>
            <person name="Tartar A."/>
        </authorList>
    </citation>
    <scope>NUCLEOTIDE SEQUENCE</scope>
    <source>
        <strain evidence="11">ARSEF 373</strain>
    </source>
</reference>
<proteinExistence type="inferred from homology"/>
<name>A0AAV2Z548_9STRA</name>
<dbReference type="Proteomes" id="UP001146120">
    <property type="component" value="Unassembled WGS sequence"/>
</dbReference>
<evidence type="ECO:0000256" key="8">
    <source>
        <dbReference type="ARBA" id="ARBA00048336"/>
    </source>
</evidence>
<evidence type="ECO:0000313" key="12">
    <source>
        <dbReference type="Proteomes" id="UP001146120"/>
    </source>
</evidence>
<dbReference type="EMBL" id="DAKRPA010000036">
    <property type="protein sequence ID" value="DBA02078.1"/>
    <property type="molecule type" value="Genomic_DNA"/>
</dbReference>
<evidence type="ECO:0000256" key="4">
    <source>
        <dbReference type="ARBA" id="ARBA00022801"/>
    </source>
</evidence>
<dbReference type="Pfam" id="PF04722">
    <property type="entry name" value="Ssu72"/>
    <property type="match status" value="1"/>
</dbReference>
<keyword evidence="5 9" id="KW-0904">Protein phosphatase</keyword>
<comment type="caution">
    <text evidence="11">The sequence shown here is derived from an EMBL/GenBank/DDBJ whole genome shotgun (WGS) entry which is preliminary data.</text>
</comment>
<sequence>HHQGTRQNRIRSAMFKTKPSCAKRPEDADAAPTPPMFAMICANNVNRSTEAHDLLHAAGLRVCSFGAGRQVCFPGRSRTTSRVFDFGTPYHEMYQTLLRDDEELFRKNGVLNLLERDMKTKTAPQRWQKLSNKELLAIDVVVCLDYRIFLVVLDDLRMRLRLSFKKKRLHVICLEVNDTEEDARTGGRLALDLCQKINQLPDVSEPAVCDIVKQFEKQIGFEMYYLGIRV</sequence>
<dbReference type="Gene3D" id="3.40.50.2300">
    <property type="match status" value="2"/>
</dbReference>
<comment type="catalytic activity">
    <reaction evidence="7 9">
        <text>O-phospho-L-seryl-[protein] + H2O = L-seryl-[protein] + phosphate</text>
        <dbReference type="Rhea" id="RHEA:20629"/>
        <dbReference type="Rhea" id="RHEA-COMP:9863"/>
        <dbReference type="Rhea" id="RHEA-COMP:11604"/>
        <dbReference type="ChEBI" id="CHEBI:15377"/>
        <dbReference type="ChEBI" id="CHEBI:29999"/>
        <dbReference type="ChEBI" id="CHEBI:43474"/>
        <dbReference type="ChEBI" id="CHEBI:83421"/>
        <dbReference type="EC" id="3.1.3.16"/>
    </reaction>
</comment>
<evidence type="ECO:0000313" key="11">
    <source>
        <dbReference type="EMBL" id="DBA02078.1"/>
    </source>
</evidence>
<dbReference type="GO" id="GO:0006397">
    <property type="term" value="P:mRNA processing"/>
    <property type="evidence" value="ECO:0007669"/>
    <property type="project" value="UniProtKB-KW"/>
</dbReference>
<feature type="region of interest" description="Disordered" evidence="10">
    <location>
        <begin position="1"/>
        <end position="29"/>
    </location>
</feature>
<dbReference type="PANTHER" id="PTHR20383">
    <property type="entry name" value="RNA POLYMERASE II SUBUNIT A C-TERMINAL DOMAIN PHOSPHATASE"/>
    <property type="match status" value="1"/>
</dbReference>
<evidence type="ECO:0000256" key="1">
    <source>
        <dbReference type="ARBA" id="ARBA00004123"/>
    </source>
</evidence>
<dbReference type="GO" id="GO:0004722">
    <property type="term" value="F:protein serine/threonine phosphatase activity"/>
    <property type="evidence" value="ECO:0007669"/>
    <property type="project" value="UniProtKB-UniRule"/>
</dbReference>
<dbReference type="GO" id="GO:0005634">
    <property type="term" value="C:nucleus"/>
    <property type="evidence" value="ECO:0007669"/>
    <property type="project" value="UniProtKB-SubCell"/>
</dbReference>
<evidence type="ECO:0000256" key="2">
    <source>
        <dbReference type="ARBA" id="ARBA00008978"/>
    </source>
</evidence>
<evidence type="ECO:0000256" key="5">
    <source>
        <dbReference type="ARBA" id="ARBA00022912"/>
    </source>
</evidence>
<keyword evidence="3 9" id="KW-0507">mRNA processing</keyword>
<reference evidence="11" key="1">
    <citation type="submission" date="2022-11" db="EMBL/GenBank/DDBJ databases">
        <authorList>
            <person name="Morgan W.R."/>
            <person name="Tartar A."/>
        </authorList>
    </citation>
    <scope>NUCLEOTIDE SEQUENCE</scope>
    <source>
        <strain evidence="11">ARSEF 373</strain>
    </source>
</reference>
<organism evidence="11 12">
    <name type="scientific">Lagenidium giganteum</name>
    <dbReference type="NCBI Taxonomy" id="4803"/>
    <lineage>
        <taxon>Eukaryota</taxon>
        <taxon>Sar</taxon>
        <taxon>Stramenopiles</taxon>
        <taxon>Oomycota</taxon>
        <taxon>Peronosporomycetes</taxon>
        <taxon>Pythiales</taxon>
        <taxon>Pythiaceae</taxon>
    </lineage>
</organism>
<comment type="catalytic activity">
    <reaction evidence="8 9">
        <text>O-phospho-L-threonyl-[protein] + H2O = L-threonyl-[protein] + phosphate</text>
        <dbReference type="Rhea" id="RHEA:47004"/>
        <dbReference type="Rhea" id="RHEA-COMP:11060"/>
        <dbReference type="Rhea" id="RHEA-COMP:11605"/>
        <dbReference type="ChEBI" id="CHEBI:15377"/>
        <dbReference type="ChEBI" id="CHEBI:30013"/>
        <dbReference type="ChEBI" id="CHEBI:43474"/>
        <dbReference type="ChEBI" id="CHEBI:61977"/>
        <dbReference type="EC" id="3.1.3.16"/>
    </reaction>
</comment>
<evidence type="ECO:0000256" key="6">
    <source>
        <dbReference type="ARBA" id="ARBA00023242"/>
    </source>
</evidence>